<keyword evidence="4" id="KW-0762">Sugar transport</keyword>
<evidence type="ECO:0000256" key="2">
    <source>
        <dbReference type="ARBA" id="ARBA00022448"/>
    </source>
</evidence>
<feature type="transmembrane region" description="Helical" evidence="8">
    <location>
        <begin position="140"/>
        <end position="164"/>
    </location>
</feature>
<dbReference type="Proteomes" id="UP000287239">
    <property type="component" value="Unassembled WGS sequence"/>
</dbReference>
<evidence type="ECO:0000256" key="6">
    <source>
        <dbReference type="ARBA" id="ARBA00022989"/>
    </source>
</evidence>
<accession>A0A429ZHA8</accession>
<keyword evidence="2" id="KW-0813">Transport</keyword>
<name>A0A429ZHA8_9ENTE</name>
<protein>
    <recommendedName>
        <fullName evidence="9">Phosphotransferase system EIIC domain-containing protein</fullName>
    </recommendedName>
</protein>
<feature type="transmembrane region" description="Helical" evidence="8">
    <location>
        <begin position="216"/>
        <end position="234"/>
    </location>
</feature>
<feature type="transmembrane region" description="Helical" evidence="8">
    <location>
        <begin position="84"/>
        <end position="104"/>
    </location>
</feature>
<gene>
    <name evidence="10" type="ORF">CBF35_12225</name>
</gene>
<dbReference type="GeneID" id="98569107"/>
<feature type="transmembrane region" description="Helical" evidence="8">
    <location>
        <begin position="184"/>
        <end position="210"/>
    </location>
</feature>
<feature type="transmembrane region" description="Helical" evidence="8">
    <location>
        <begin position="22"/>
        <end position="41"/>
    </location>
</feature>
<evidence type="ECO:0000256" key="4">
    <source>
        <dbReference type="ARBA" id="ARBA00022597"/>
    </source>
</evidence>
<evidence type="ECO:0000313" key="11">
    <source>
        <dbReference type="Proteomes" id="UP000287239"/>
    </source>
</evidence>
<organism evidence="10 11">
    <name type="scientific">Vagococcus salmoninarum</name>
    <dbReference type="NCBI Taxonomy" id="2739"/>
    <lineage>
        <taxon>Bacteria</taxon>
        <taxon>Bacillati</taxon>
        <taxon>Bacillota</taxon>
        <taxon>Bacilli</taxon>
        <taxon>Lactobacillales</taxon>
        <taxon>Enterococcaceae</taxon>
        <taxon>Vagococcus</taxon>
    </lineage>
</organism>
<feature type="transmembrane region" description="Helical" evidence="8">
    <location>
        <begin position="264"/>
        <end position="284"/>
    </location>
</feature>
<evidence type="ECO:0000256" key="5">
    <source>
        <dbReference type="ARBA" id="ARBA00022692"/>
    </source>
</evidence>
<dbReference type="OrthoDB" id="396983at2"/>
<comment type="caution">
    <text evidence="10">The sequence shown here is derived from an EMBL/GenBank/DDBJ whole genome shotgun (WGS) entry which is preliminary data.</text>
</comment>
<comment type="subcellular location">
    <subcellularLocation>
        <location evidence="1">Cell membrane</location>
        <topology evidence="1">Multi-pass membrane protein</topology>
    </subcellularLocation>
</comment>
<evidence type="ECO:0000256" key="3">
    <source>
        <dbReference type="ARBA" id="ARBA00022475"/>
    </source>
</evidence>
<feature type="transmembrane region" description="Helical" evidence="8">
    <location>
        <begin position="116"/>
        <end position="134"/>
    </location>
</feature>
<feature type="transmembrane region" description="Helical" evidence="8">
    <location>
        <begin position="318"/>
        <end position="339"/>
    </location>
</feature>
<dbReference type="AlphaFoldDB" id="A0A429ZHA8"/>
<dbReference type="RefSeq" id="WP_126781514.1">
    <property type="nucleotide sequence ID" value="NZ_CAUQJP010000066.1"/>
</dbReference>
<dbReference type="GO" id="GO:0009401">
    <property type="term" value="P:phosphoenolpyruvate-dependent sugar phosphotransferase system"/>
    <property type="evidence" value="ECO:0007669"/>
    <property type="project" value="InterPro"/>
</dbReference>
<feature type="transmembrane region" description="Helical" evidence="8">
    <location>
        <begin position="53"/>
        <end position="78"/>
    </location>
</feature>
<dbReference type="GO" id="GO:0008982">
    <property type="term" value="F:protein-N(PI)-phosphohistidine-sugar phosphotransferase activity"/>
    <property type="evidence" value="ECO:0007669"/>
    <property type="project" value="InterPro"/>
</dbReference>
<sequence length="357" mass="36904">MSTFFSQSFPKELSPKIFLNKVLSGTAIGIVVGLIPNAILGELFKFLMTKSDIFLTPLVIVQAIQFTVPVIVGVLIALQFGLTAMEAVITGGAAFAASGAYRVVDGKFMLVGIGDLINTMLTAAICILIIYLVHDKLGSMTILLLPIIAAGGAGLIGVITLPFVSSLTAAIGTAVNSFTTLQPVIMSILIAISFGIIIISPVSTVAIATAIGLDGLASGAANLGICACAMLLVISSRKVNSSGVTWAVGLGAMKMMMPNFIKHPIIAVPIVIASTITGAAGALFNIQGTAASAGFGFSGLVGPINALKFMVGSTTLNLLITLLTFFIIPLISALIADFLCTKVFKLYQPDVFAFNKN</sequence>
<keyword evidence="6 8" id="KW-1133">Transmembrane helix</keyword>
<keyword evidence="5 8" id="KW-0812">Transmembrane</keyword>
<keyword evidence="11" id="KW-1185">Reference proteome</keyword>
<evidence type="ECO:0000256" key="8">
    <source>
        <dbReference type="SAM" id="Phobius"/>
    </source>
</evidence>
<dbReference type="InterPro" id="IPR003352">
    <property type="entry name" value="PTS_EIIC"/>
</dbReference>
<evidence type="ECO:0000256" key="7">
    <source>
        <dbReference type="ARBA" id="ARBA00023136"/>
    </source>
</evidence>
<keyword evidence="3" id="KW-1003">Cell membrane</keyword>
<dbReference type="Pfam" id="PF13303">
    <property type="entry name" value="PTS_EIIC_2"/>
    <property type="match status" value="1"/>
</dbReference>
<evidence type="ECO:0000256" key="1">
    <source>
        <dbReference type="ARBA" id="ARBA00004651"/>
    </source>
</evidence>
<feature type="domain" description="Phosphotransferase system EIIC" evidence="9">
    <location>
        <begin position="21"/>
        <end position="352"/>
    </location>
</feature>
<evidence type="ECO:0000313" key="10">
    <source>
        <dbReference type="EMBL" id="RST93039.1"/>
    </source>
</evidence>
<proteinExistence type="predicted"/>
<reference evidence="10 11" key="1">
    <citation type="submission" date="2017-05" db="EMBL/GenBank/DDBJ databases">
        <title>Vagococcus spp. assemblies.</title>
        <authorList>
            <person name="Gulvik C.A."/>
        </authorList>
    </citation>
    <scope>NUCLEOTIDE SEQUENCE [LARGE SCALE GENOMIC DNA]</scope>
    <source>
        <strain evidence="10 11">NCFB 2777</strain>
    </source>
</reference>
<dbReference type="EMBL" id="NGJU01000020">
    <property type="protein sequence ID" value="RST93039.1"/>
    <property type="molecule type" value="Genomic_DNA"/>
</dbReference>
<keyword evidence="7 8" id="KW-0472">Membrane</keyword>
<evidence type="ECO:0000259" key="9">
    <source>
        <dbReference type="Pfam" id="PF13303"/>
    </source>
</evidence>
<dbReference type="GO" id="GO:0005886">
    <property type="term" value="C:plasma membrane"/>
    <property type="evidence" value="ECO:0007669"/>
    <property type="project" value="UniProtKB-SubCell"/>
</dbReference>